<dbReference type="EMBL" id="JAPZVP010000005">
    <property type="protein sequence ID" value="MDA1359440.1"/>
    <property type="molecule type" value="Genomic_DNA"/>
</dbReference>
<keyword evidence="2" id="KW-0472">Membrane</keyword>
<organism evidence="4 5">
    <name type="scientific">Glycomyces luteolus</name>
    <dbReference type="NCBI Taxonomy" id="2670330"/>
    <lineage>
        <taxon>Bacteria</taxon>
        <taxon>Bacillati</taxon>
        <taxon>Actinomycetota</taxon>
        <taxon>Actinomycetes</taxon>
        <taxon>Glycomycetales</taxon>
        <taxon>Glycomycetaceae</taxon>
        <taxon>Glycomyces</taxon>
    </lineage>
</organism>
<accession>A0A9X3T315</accession>
<proteinExistence type="predicted"/>
<comment type="caution">
    <text evidence="4">The sequence shown here is derived from an EMBL/GenBank/DDBJ whole genome shotgun (WGS) entry which is preliminary data.</text>
</comment>
<gene>
    <name evidence="4" type="ORF">O1R50_07400</name>
</gene>
<feature type="chain" id="PRO_5040861295" description="LPXTG cell wall anchor domain-containing protein" evidence="3">
    <location>
        <begin position="34"/>
        <end position="229"/>
    </location>
</feature>
<keyword evidence="2" id="KW-1133">Transmembrane helix</keyword>
<dbReference type="Proteomes" id="UP001146067">
    <property type="component" value="Unassembled WGS sequence"/>
</dbReference>
<keyword evidence="3" id="KW-0732">Signal</keyword>
<sequence>MELKQSLAPRKGLRLAVALGLLGALALGSPAQAADLTVPINEDHVGKPATYFEEGCGSDSQLPDDLGADEDGWVFVLPGGNDIFISVSVTFLDEDGGEHAEEGTVVTTGGSGNLKHAYIITPAGWTIKEASAVIEGDSKFFNVTHTCPGTPGEEEPSSPGEEPSSPGEEPSPPGEESSTPGEASTSPAGSNLPVTGTPLTIALVSAAALAAGGAALYMIQRRRREAQDW</sequence>
<evidence type="ECO:0000256" key="1">
    <source>
        <dbReference type="SAM" id="MobiDB-lite"/>
    </source>
</evidence>
<feature type="compositionally biased region" description="Low complexity" evidence="1">
    <location>
        <begin position="157"/>
        <end position="187"/>
    </location>
</feature>
<feature type="transmembrane region" description="Helical" evidence="2">
    <location>
        <begin position="199"/>
        <end position="219"/>
    </location>
</feature>
<dbReference type="RefSeq" id="WP_270109277.1">
    <property type="nucleotide sequence ID" value="NZ_JAPZVP010000005.1"/>
</dbReference>
<dbReference type="AlphaFoldDB" id="A0A9X3T315"/>
<name>A0A9X3T315_9ACTN</name>
<feature type="signal peptide" evidence="3">
    <location>
        <begin position="1"/>
        <end position="33"/>
    </location>
</feature>
<reference evidence="4" key="1">
    <citation type="submission" date="2022-12" db="EMBL/GenBank/DDBJ databases">
        <title>Gycomyces niveus sp.nov.,a novel actinomycete isolated from soil in Shouguan.</title>
        <authorList>
            <person name="Yang X."/>
        </authorList>
    </citation>
    <scope>NUCLEOTIDE SEQUENCE</scope>
    <source>
        <strain evidence="4">NEAU-A15</strain>
    </source>
</reference>
<feature type="region of interest" description="Disordered" evidence="1">
    <location>
        <begin position="143"/>
        <end position="195"/>
    </location>
</feature>
<evidence type="ECO:0000256" key="3">
    <source>
        <dbReference type="SAM" id="SignalP"/>
    </source>
</evidence>
<evidence type="ECO:0000256" key="2">
    <source>
        <dbReference type="SAM" id="Phobius"/>
    </source>
</evidence>
<protein>
    <recommendedName>
        <fullName evidence="6">LPXTG cell wall anchor domain-containing protein</fullName>
    </recommendedName>
</protein>
<keyword evidence="5" id="KW-1185">Reference proteome</keyword>
<evidence type="ECO:0000313" key="4">
    <source>
        <dbReference type="EMBL" id="MDA1359440.1"/>
    </source>
</evidence>
<evidence type="ECO:0000313" key="5">
    <source>
        <dbReference type="Proteomes" id="UP001146067"/>
    </source>
</evidence>
<keyword evidence="2" id="KW-0812">Transmembrane</keyword>
<evidence type="ECO:0008006" key="6">
    <source>
        <dbReference type="Google" id="ProtNLM"/>
    </source>
</evidence>